<accession>A0ABU9J599</accession>
<dbReference type="Gene3D" id="3.90.550.10">
    <property type="entry name" value="Spore Coat Polysaccharide Biosynthesis Protein SpsA, Chain A"/>
    <property type="match status" value="1"/>
</dbReference>
<organism evidence="3 4">
    <name type="scientific">Pseudoxanthomonas putridarboris</name>
    <dbReference type="NCBI Taxonomy" id="752605"/>
    <lineage>
        <taxon>Bacteria</taxon>
        <taxon>Pseudomonadati</taxon>
        <taxon>Pseudomonadota</taxon>
        <taxon>Gammaproteobacteria</taxon>
        <taxon>Lysobacterales</taxon>
        <taxon>Lysobacteraceae</taxon>
        <taxon>Pseudoxanthomonas</taxon>
    </lineage>
</organism>
<dbReference type="SUPFAM" id="SSF53448">
    <property type="entry name" value="Nucleotide-diphospho-sugar transferases"/>
    <property type="match status" value="1"/>
</dbReference>
<dbReference type="EC" id="2.4.-.-" evidence="3"/>
<dbReference type="Pfam" id="PF00535">
    <property type="entry name" value="Glycos_transf_2"/>
    <property type="match status" value="1"/>
</dbReference>
<protein>
    <submittedName>
        <fullName evidence="3">Glycosyltransferase</fullName>
        <ecNumber evidence="3">2.4.-.-</ecNumber>
    </submittedName>
</protein>
<evidence type="ECO:0000256" key="1">
    <source>
        <dbReference type="SAM" id="MobiDB-lite"/>
    </source>
</evidence>
<dbReference type="InterPro" id="IPR050834">
    <property type="entry name" value="Glycosyltransf_2"/>
</dbReference>
<evidence type="ECO:0000259" key="2">
    <source>
        <dbReference type="Pfam" id="PF00535"/>
    </source>
</evidence>
<evidence type="ECO:0000313" key="3">
    <source>
        <dbReference type="EMBL" id="MEL1265878.1"/>
    </source>
</evidence>
<evidence type="ECO:0000313" key="4">
    <source>
        <dbReference type="Proteomes" id="UP001459204"/>
    </source>
</evidence>
<keyword evidence="3" id="KW-0328">Glycosyltransferase</keyword>
<keyword evidence="3" id="KW-0808">Transferase</keyword>
<dbReference type="RefSeq" id="WP_341727051.1">
    <property type="nucleotide sequence ID" value="NZ_JBBWWT010000009.1"/>
</dbReference>
<dbReference type="GO" id="GO:0016757">
    <property type="term" value="F:glycosyltransferase activity"/>
    <property type="evidence" value="ECO:0007669"/>
    <property type="project" value="UniProtKB-KW"/>
</dbReference>
<dbReference type="PANTHER" id="PTHR43685:SF3">
    <property type="entry name" value="SLR2126 PROTEIN"/>
    <property type="match status" value="1"/>
</dbReference>
<feature type="domain" description="Glycosyltransferase 2-like" evidence="2">
    <location>
        <begin position="9"/>
        <end position="108"/>
    </location>
</feature>
<dbReference type="PANTHER" id="PTHR43685">
    <property type="entry name" value="GLYCOSYLTRANSFERASE"/>
    <property type="match status" value="1"/>
</dbReference>
<feature type="region of interest" description="Disordered" evidence="1">
    <location>
        <begin position="270"/>
        <end position="304"/>
    </location>
</feature>
<proteinExistence type="predicted"/>
<comment type="caution">
    <text evidence="3">The sequence shown here is derived from an EMBL/GenBank/DDBJ whole genome shotgun (WGS) entry which is preliminary data.</text>
</comment>
<keyword evidence="4" id="KW-1185">Reference proteome</keyword>
<dbReference type="Proteomes" id="UP001459204">
    <property type="component" value="Unassembled WGS sequence"/>
</dbReference>
<dbReference type="EMBL" id="JBBWWT010000009">
    <property type="protein sequence ID" value="MEL1265878.1"/>
    <property type="molecule type" value="Genomic_DNA"/>
</dbReference>
<gene>
    <name evidence="3" type="ORF">AAD027_16100</name>
</gene>
<dbReference type="InterPro" id="IPR029044">
    <property type="entry name" value="Nucleotide-diphossugar_trans"/>
</dbReference>
<reference evidence="3 4" key="1">
    <citation type="submission" date="2024-04" db="EMBL/GenBank/DDBJ databases">
        <title>Draft genome sequence of Pseudoxanthomonas putridarboris WD12.</title>
        <authorList>
            <person name="Oh J."/>
        </authorList>
    </citation>
    <scope>NUCLEOTIDE SEQUENCE [LARGE SCALE GENOMIC DNA]</scope>
    <source>
        <strain evidence="3 4">WD12</strain>
    </source>
</reference>
<name>A0ABU9J599_9GAMM</name>
<sequence>MEELSLPITVIVSTYNAERWLEKVLLGYFVQSHKRFEIVVADDGSGPETARLVATFADLGSVPVTHVWHEDRGYRRQEILNNAILHARYDYLVFTDGDCIPRRDFLKVHACLAQPGRFLSGGYCKLDMSTSMKIGADDIIDGTCFEPAWLRARQRLGMSNRLKLGSGPAAARFLDATTTARATFNNCNSSAWKRDILAVNGYDERMKYGGADRELGERLANAGITGLQIRHRAVCVHLDHDRPYRTAESLRDSREIRRETRRLRRVRTPFGIDRGLPHASPDGTGDRHGWHAALPSREEHGRSG</sequence>
<dbReference type="InterPro" id="IPR001173">
    <property type="entry name" value="Glyco_trans_2-like"/>
</dbReference>